<proteinExistence type="predicted"/>
<sequence length="118" mass="13944">MLLNHRCFRAYLHRFKHKETLHCPVWRGTPEHAEHAFSHYSRYDKEKRKLGTRLASSPKPETLVQLMIESDENWNSVATLARSVMTKLRPEEMKSEKNELACVTAPRRQQTEFTYSGR</sequence>
<dbReference type="AlphaFoldDB" id="A0A6V7M0U4"/>
<protein>
    <submittedName>
        <fullName evidence="1">Uncharacterized protein</fullName>
    </submittedName>
</protein>
<dbReference type="EMBL" id="CADCXW020000345">
    <property type="protein sequence ID" value="CAD1580697.1"/>
    <property type="molecule type" value="Genomic_DNA"/>
</dbReference>
<reference evidence="1" key="1">
    <citation type="submission" date="2020-07" db="EMBL/GenBank/DDBJ databases">
        <authorList>
            <person name="Ferguson B K."/>
        </authorList>
    </citation>
    <scope>NUCLEOTIDE SEQUENCE</scope>
    <source>
        <strain evidence="1">L06</strain>
    </source>
</reference>
<organism evidence="1">
    <name type="scientific">Bracon brevicornis</name>
    <dbReference type="NCBI Taxonomy" id="1563983"/>
    <lineage>
        <taxon>Eukaryota</taxon>
        <taxon>Metazoa</taxon>
        <taxon>Ecdysozoa</taxon>
        <taxon>Arthropoda</taxon>
        <taxon>Hexapoda</taxon>
        <taxon>Insecta</taxon>
        <taxon>Pterygota</taxon>
        <taxon>Neoptera</taxon>
        <taxon>Endopterygota</taxon>
        <taxon>Hymenoptera</taxon>
        <taxon>Apocrita</taxon>
        <taxon>Ichneumonoidea</taxon>
        <taxon>Braconidae</taxon>
        <taxon>Braconinae</taxon>
        <taxon>Bracon</taxon>
    </lineage>
</organism>
<name>A0A6V7M0U4_9HYME</name>
<accession>A0A6V7M0U4</accession>
<gene>
    <name evidence="1" type="ORF">BBRV_LOCUS117721</name>
</gene>
<evidence type="ECO:0000313" key="1">
    <source>
        <dbReference type="EMBL" id="CAD1580697.1"/>
    </source>
</evidence>